<dbReference type="SMART" id="SM00387">
    <property type="entry name" value="HATPase_c"/>
    <property type="match status" value="1"/>
</dbReference>
<evidence type="ECO:0000256" key="2">
    <source>
        <dbReference type="ARBA" id="ARBA00012438"/>
    </source>
</evidence>
<feature type="transmembrane region" description="Helical" evidence="10">
    <location>
        <begin position="68"/>
        <end position="86"/>
    </location>
</feature>
<gene>
    <name evidence="12" type="ORF">H4K34_00445</name>
</gene>
<protein>
    <recommendedName>
        <fullName evidence="2">histidine kinase</fullName>
        <ecNumber evidence="2">2.7.13.3</ecNumber>
    </recommendedName>
</protein>
<feature type="coiled-coil region" evidence="9">
    <location>
        <begin position="186"/>
        <end position="241"/>
    </location>
</feature>
<dbReference type="InterPro" id="IPR036097">
    <property type="entry name" value="HisK_dim/P_sf"/>
</dbReference>
<keyword evidence="7" id="KW-0067">ATP-binding</keyword>
<keyword evidence="5" id="KW-0547">Nucleotide-binding</keyword>
<keyword evidence="13" id="KW-1185">Reference proteome</keyword>
<evidence type="ECO:0000256" key="4">
    <source>
        <dbReference type="ARBA" id="ARBA00022679"/>
    </source>
</evidence>
<dbReference type="PROSITE" id="PS50109">
    <property type="entry name" value="HIS_KIN"/>
    <property type="match status" value="1"/>
</dbReference>
<organism evidence="12 13">
    <name type="scientific">Croceimicrobium hydrocarbonivorans</name>
    <dbReference type="NCBI Taxonomy" id="2761580"/>
    <lineage>
        <taxon>Bacteria</taxon>
        <taxon>Pseudomonadati</taxon>
        <taxon>Bacteroidota</taxon>
        <taxon>Flavobacteriia</taxon>
        <taxon>Flavobacteriales</taxon>
        <taxon>Owenweeksiaceae</taxon>
        <taxon>Croceimicrobium</taxon>
    </lineage>
</organism>
<dbReference type="Pfam" id="PF00512">
    <property type="entry name" value="HisKA"/>
    <property type="match status" value="1"/>
</dbReference>
<dbReference type="Pfam" id="PF02518">
    <property type="entry name" value="HATPase_c"/>
    <property type="match status" value="1"/>
</dbReference>
<comment type="catalytic activity">
    <reaction evidence="1">
        <text>ATP + protein L-histidine = ADP + protein N-phospho-L-histidine.</text>
        <dbReference type="EC" id="2.7.13.3"/>
    </reaction>
</comment>
<dbReference type="InterPro" id="IPR003594">
    <property type="entry name" value="HATPase_dom"/>
</dbReference>
<evidence type="ECO:0000256" key="9">
    <source>
        <dbReference type="SAM" id="Coils"/>
    </source>
</evidence>
<evidence type="ECO:0000256" key="10">
    <source>
        <dbReference type="SAM" id="Phobius"/>
    </source>
</evidence>
<dbReference type="Proteomes" id="UP000516305">
    <property type="component" value="Chromosome"/>
</dbReference>
<dbReference type="PRINTS" id="PR00344">
    <property type="entry name" value="BCTRLSENSOR"/>
</dbReference>
<sequence length="475" mass="53106">MSQARNREIEALQARILQRALDVFFVLALLATAVLGVRTYLFQEWTTLIVVLAVATMLFFMRRYREKIPSGYISTTLVSTIFIVLAAGLFRLGLLAAAIYYITLVPIFTYLTTTYRKALYTLGLCLFMYGSFAFLYVQGILKADYNLDEYVTNPISWLLNMTIVALTSLAILDIVNFFRNGLLQSYSELEKHRDHLEESVAEKTANLHHVNEELQSSNRELQTKLKELKEAQNQLLAKEKLASLGMLTAGIAHEIKNPLNYISSSHKLLESRLKEEGQIDAEVEQLLSFIETGSSKMNGIIKGLNHFSREQENYDETCNIPEILESCLNMLSHLTSGRIEIREDYQSDLPLIYGNVGKLHQVFTNLITNAAQAIEGKGTIHLEVNASADAICTKISDSGSGISAENLKKIQDPFFTTKAPGIGTGLGLSITRRIIEEHQGKILFQSEIGKGTTVEVYLPYALTETKASIVKENDA</sequence>
<dbReference type="Gene3D" id="3.30.565.10">
    <property type="entry name" value="Histidine kinase-like ATPase, C-terminal domain"/>
    <property type="match status" value="1"/>
</dbReference>
<dbReference type="PANTHER" id="PTHR43065">
    <property type="entry name" value="SENSOR HISTIDINE KINASE"/>
    <property type="match status" value="1"/>
</dbReference>
<feature type="transmembrane region" description="Helical" evidence="10">
    <location>
        <begin position="45"/>
        <end position="61"/>
    </location>
</feature>
<dbReference type="InterPro" id="IPR005467">
    <property type="entry name" value="His_kinase_dom"/>
</dbReference>
<dbReference type="AlphaFoldDB" id="A0A7H0VF41"/>
<keyword evidence="10" id="KW-0472">Membrane</keyword>
<keyword evidence="10" id="KW-1133">Transmembrane helix</keyword>
<dbReference type="SUPFAM" id="SSF47384">
    <property type="entry name" value="Homodimeric domain of signal transducing histidine kinase"/>
    <property type="match status" value="1"/>
</dbReference>
<evidence type="ECO:0000313" key="12">
    <source>
        <dbReference type="EMBL" id="QNR24339.1"/>
    </source>
</evidence>
<dbReference type="EMBL" id="CP060139">
    <property type="protein sequence ID" value="QNR24339.1"/>
    <property type="molecule type" value="Genomic_DNA"/>
</dbReference>
<feature type="transmembrane region" description="Helical" evidence="10">
    <location>
        <begin position="92"/>
        <end position="111"/>
    </location>
</feature>
<evidence type="ECO:0000256" key="1">
    <source>
        <dbReference type="ARBA" id="ARBA00000085"/>
    </source>
</evidence>
<evidence type="ECO:0000256" key="8">
    <source>
        <dbReference type="ARBA" id="ARBA00023012"/>
    </source>
</evidence>
<dbReference type="GO" id="GO:0005524">
    <property type="term" value="F:ATP binding"/>
    <property type="evidence" value="ECO:0007669"/>
    <property type="project" value="UniProtKB-KW"/>
</dbReference>
<dbReference type="RefSeq" id="WP_210758866.1">
    <property type="nucleotide sequence ID" value="NZ_CP060139.1"/>
</dbReference>
<dbReference type="SMART" id="SM00388">
    <property type="entry name" value="HisKA"/>
    <property type="match status" value="1"/>
</dbReference>
<dbReference type="EC" id="2.7.13.3" evidence="2"/>
<feature type="transmembrane region" description="Helical" evidence="10">
    <location>
        <begin position="118"/>
        <end position="137"/>
    </location>
</feature>
<dbReference type="PANTHER" id="PTHR43065:SF46">
    <property type="entry name" value="C4-DICARBOXYLATE TRANSPORT SENSOR PROTEIN DCTB"/>
    <property type="match status" value="1"/>
</dbReference>
<dbReference type="SUPFAM" id="SSF55874">
    <property type="entry name" value="ATPase domain of HSP90 chaperone/DNA topoisomerase II/histidine kinase"/>
    <property type="match status" value="1"/>
</dbReference>
<keyword evidence="10" id="KW-0812">Transmembrane</keyword>
<dbReference type="GO" id="GO:0000155">
    <property type="term" value="F:phosphorelay sensor kinase activity"/>
    <property type="evidence" value="ECO:0007669"/>
    <property type="project" value="InterPro"/>
</dbReference>
<reference evidence="12 13" key="1">
    <citation type="submission" date="2020-08" db="EMBL/GenBank/DDBJ databases">
        <title>Croceimicrobium hydrocarbonivorans gen. nov., sp. nov., a novel marine bacterium isolated from a bacterial consortium that degrades polyethylene terephthalate.</title>
        <authorList>
            <person name="Liu R."/>
        </authorList>
    </citation>
    <scope>NUCLEOTIDE SEQUENCE [LARGE SCALE GENOMIC DNA]</scope>
    <source>
        <strain evidence="12 13">A20-9</strain>
    </source>
</reference>
<keyword evidence="8" id="KW-0902">Two-component regulatory system</keyword>
<evidence type="ECO:0000256" key="3">
    <source>
        <dbReference type="ARBA" id="ARBA00022553"/>
    </source>
</evidence>
<evidence type="ECO:0000256" key="5">
    <source>
        <dbReference type="ARBA" id="ARBA00022741"/>
    </source>
</evidence>
<accession>A0A7H0VF41</accession>
<name>A0A7H0VF41_9FLAO</name>
<proteinExistence type="predicted"/>
<feature type="domain" description="Histidine kinase" evidence="11">
    <location>
        <begin position="250"/>
        <end position="462"/>
    </location>
</feature>
<evidence type="ECO:0000259" key="11">
    <source>
        <dbReference type="PROSITE" id="PS50109"/>
    </source>
</evidence>
<dbReference type="KEGG" id="chyd:H4K34_00445"/>
<keyword evidence="6" id="KW-0418">Kinase</keyword>
<keyword evidence="3" id="KW-0597">Phosphoprotein</keyword>
<evidence type="ECO:0000256" key="6">
    <source>
        <dbReference type="ARBA" id="ARBA00022777"/>
    </source>
</evidence>
<dbReference type="Gene3D" id="1.10.287.130">
    <property type="match status" value="1"/>
</dbReference>
<keyword evidence="4" id="KW-0808">Transferase</keyword>
<feature type="transmembrane region" description="Helical" evidence="10">
    <location>
        <begin position="20"/>
        <end position="39"/>
    </location>
</feature>
<keyword evidence="9" id="KW-0175">Coiled coil</keyword>
<evidence type="ECO:0000313" key="13">
    <source>
        <dbReference type="Proteomes" id="UP000516305"/>
    </source>
</evidence>
<feature type="transmembrane region" description="Helical" evidence="10">
    <location>
        <begin position="157"/>
        <end position="178"/>
    </location>
</feature>
<dbReference type="InterPro" id="IPR036890">
    <property type="entry name" value="HATPase_C_sf"/>
</dbReference>
<evidence type="ECO:0000256" key="7">
    <source>
        <dbReference type="ARBA" id="ARBA00022840"/>
    </source>
</evidence>
<dbReference type="InterPro" id="IPR003661">
    <property type="entry name" value="HisK_dim/P_dom"/>
</dbReference>
<dbReference type="CDD" id="cd00082">
    <property type="entry name" value="HisKA"/>
    <property type="match status" value="1"/>
</dbReference>
<dbReference type="InterPro" id="IPR004358">
    <property type="entry name" value="Sig_transdc_His_kin-like_C"/>
</dbReference>